<evidence type="ECO:0000313" key="2">
    <source>
        <dbReference type="EMBL" id="KAK7966480.1"/>
    </source>
</evidence>
<reference evidence="2 3" key="1">
    <citation type="submission" date="2023-01" db="EMBL/GenBank/DDBJ databases">
        <title>Analysis of 21 Apiospora genomes using comparative genomics revels a genus with tremendous synthesis potential of carbohydrate active enzymes and secondary metabolites.</title>
        <authorList>
            <person name="Sorensen T."/>
        </authorList>
    </citation>
    <scope>NUCLEOTIDE SEQUENCE [LARGE SCALE GENOMIC DNA]</scope>
    <source>
        <strain evidence="2 3">CBS 24483</strain>
    </source>
</reference>
<accession>A0ABR1QWL0</accession>
<evidence type="ECO:0000313" key="3">
    <source>
        <dbReference type="Proteomes" id="UP001391051"/>
    </source>
</evidence>
<dbReference type="SUPFAM" id="SSF54695">
    <property type="entry name" value="POZ domain"/>
    <property type="match status" value="1"/>
</dbReference>
<protein>
    <recommendedName>
        <fullName evidence="1">BTB domain-containing protein</fullName>
    </recommendedName>
</protein>
<feature type="domain" description="BTB" evidence="1">
    <location>
        <begin position="28"/>
        <end position="95"/>
    </location>
</feature>
<name>A0ABR1QWL0_9PEZI</name>
<dbReference type="InterPro" id="IPR000210">
    <property type="entry name" value="BTB/POZ_dom"/>
</dbReference>
<dbReference type="EMBL" id="JAQQWE010000001">
    <property type="protein sequence ID" value="KAK7966480.1"/>
    <property type="molecule type" value="Genomic_DNA"/>
</dbReference>
<proteinExistence type="predicted"/>
<gene>
    <name evidence="2" type="ORF">PG986_000757</name>
</gene>
<keyword evidence="3" id="KW-1185">Reference proteome</keyword>
<dbReference type="PROSITE" id="PS50097">
    <property type="entry name" value="BTB"/>
    <property type="match status" value="1"/>
</dbReference>
<dbReference type="Pfam" id="PF00651">
    <property type="entry name" value="BTB"/>
    <property type="match status" value="1"/>
</dbReference>
<comment type="caution">
    <text evidence="2">The sequence shown here is derived from an EMBL/GenBank/DDBJ whole genome shotgun (WGS) entry which is preliminary data.</text>
</comment>
<dbReference type="PANTHER" id="PTHR24413">
    <property type="entry name" value="SPECKLE-TYPE POZ PROTEIN"/>
    <property type="match status" value="1"/>
</dbReference>
<dbReference type="SMART" id="SM00225">
    <property type="entry name" value="BTB"/>
    <property type="match status" value="1"/>
</dbReference>
<dbReference type="GeneID" id="92070041"/>
<dbReference type="InterPro" id="IPR011333">
    <property type="entry name" value="SKP1/BTB/POZ_sf"/>
</dbReference>
<dbReference type="Proteomes" id="UP001391051">
    <property type="component" value="Unassembled WGS sequence"/>
</dbReference>
<evidence type="ECO:0000259" key="1">
    <source>
        <dbReference type="PROSITE" id="PS50097"/>
    </source>
</evidence>
<dbReference type="Gene3D" id="3.30.710.10">
    <property type="entry name" value="Potassium Channel Kv1.1, Chain A"/>
    <property type="match status" value="1"/>
</dbReference>
<organism evidence="2 3">
    <name type="scientific">Apiospora aurea</name>
    <dbReference type="NCBI Taxonomy" id="335848"/>
    <lineage>
        <taxon>Eukaryota</taxon>
        <taxon>Fungi</taxon>
        <taxon>Dikarya</taxon>
        <taxon>Ascomycota</taxon>
        <taxon>Pezizomycotina</taxon>
        <taxon>Sordariomycetes</taxon>
        <taxon>Xylariomycetidae</taxon>
        <taxon>Amphisphaeriales</taxon>
        <taxon>Apiosporaceae</taxon>
        <taxon>Apiospora</taxon>
    </lineage>
</organism>
<dbReference type="CDD" id="cd18186">
    <property type="entry name" value="BTB_POZ_ZBTB_KLHL-like"/>
    <property type="match status" value="1"/>
</dbReference>
<sequence length="287" mass="32384">MAATSSRSQLSRRNSEVGLGALIGGKFTDAHVECDGRTWAVHRVIVCNRSNWFDKAFGGGMKEAAEKKVTIHGMPSAHVDWLLRYIYGGDGMLEDTGHLSMNPFVAYCVAHRLGDYFDMDDLCTAAIMSIHRNLNSAIRFFQSGKDQISEEYFRAEVGVSRALFYEEFFEGVGMADGMEYENAESLRKSFDEFVTRTQYLVLECHIFHAFLDTNEAFAARILRLLSGEFRSGTMPLVRIFPTACSKCRQLKDDMSGHFAQVTDKTSGARRERYLKGTCSDCFQQEDI</sequence>
<dbReference type="RefSeq" id="XP_066705872.1">
    <property type="nucleotide sequence ID" value="XM_066836979.1"/>
</dbReference>